<reference evidence="4 5" key="1">
    <citation type="submission" date="2017-06" db="EMBL/GenBank/DDBJ databases">
        <title>Genome sequencing of cyanobaciteial culture collection at National Institute for Environmental Studies (NIES).</title>
        <authorList>
            <person name="Hirose Y."/>
            <person name="Shimura Y."/>
            <person name="Fujisawa T."/>
            <person name="Nakamura Y."/>
            <person name="Kawachi M."/>
        </authorList>
    </citation>
    <scope>NUCLEOTIDE SEQUENCE [LARGE SCALE GENOMIC DNA]</scope>
    <source>
        <strain evidence="4 5">NIES-267</strain>
    </source>
</reference>
<dbReference type="InterPro" id="IPR001434">
    <property type="entry name" value="OmcB-like_DUF11"/>
</dbReference>
<evidence type="ECO:0000256" key="1">
    <source>
        <dbReference type="SAM" id="MobiDB-lite"/>
    </source>
</evidence>
<organism evidence="4 5">
    <name type="scientific">Calothrix parasitica NIES-267</name>
    <dbReference type="NCBI Taxonomy" id="1973488"/>
    <lineage>
        <taxon>Bacteria</taxon>
        <taxon>Bacillati</taxon>
        <taxon>Cyanobacteriota</taxon>
        <taxon>Cyanophyceae</taxon>
        <taxon>Nostocales</taxon>
        <taxon>Calotrichaceae</taxon>
        <taxon>Calothrix</taxon>
    </lineage>
</organism>
<feature type="transmembrane region" description="Helical" evidence="2">
    <location>
        <begin position="27"/>
        <end position="44"/>
    </location>
</feature>
<feature type="compositionally biased region" description="Polar residues" evidence="1">
    <location>
        <begin position="695"/>
        <end position="704"/>
    </location>
</feature>
<proteinExistence type="predicted"/>
<feature type="compositionally biased region" description="Low complexity" evidence="1">
    <location>
        <begin position="752"/>
        <end position="765"/>
    </location>
</feature>
<dbReference type="Proteomes" id="UP000218418">
    <property type="component" value="Chromosome"/>
</dbReference>
<evidence type="ECO:0000259" key="3">
    <source>
        <dbReference type="Pfam" id="PF01345"/>
    </source>
</evidence>
<feature type="compositionally biased region" description="Polar residues" evidence="1">
    <location>
        <begin position="665"/>
        <end position="682"/>
    </location>
</feature>
<dbReference type="InterPro" id="IPR026466">
    <property type="entry name" value="Fim_isopep_form_D2_dom"/>
</dbReference>
<gene>
    <name evidence="4" type="ORF">NIES267_16630</name>
</gene>
<keyword evidence="2" id="KW-1133">Transmembrane helix</keyword>
<dbReference type="Pfam" id="PF01345">
    <property type="entry name" value="DUF11"/>
    <property type="match status" value="1"/>
</dbReference>
<sequence length="925" mass="99438">MKCNFNNIYKIINHKYFYSKKNSRVKIFINLIFTIFVLNLWTAAAKAEGSRDLVKNGGDRPYTEWSTATSANIERKTKLKVFVKSGETINLGSSVHNSSDNKDIVLRSPSGTEQIFNVLTSGQGFIDTVAKETAGPLPNSGGYTPLTFTATETGIYDLEFHSPGGGGNPPTRSGTAQFPTNNTQRQTVAAWDVTIRDSGGNPKIGRVFTNYVAVNMGANNQSLNSEFFIQTKDGFLYRTAMNGLDPFAFIFFGNSRGFIDRTDNSTLYHSAKATNNQLSPFQGNVEVQSPEATDTATDITHLTFFNPPDPETLDQLSIPRTPVIPATPTNFQFTGGTGGSGNQTFIGVGGNFSFDSTSAGSYEIIIDTDEDGVFDPSKDTVLQNIANVGSNVVSWNGQDANGINLGPRANNDPYNARIRLRTGEYHFPMLDAESNPNGFVIEMQNPPTAFPDGFSRFTVYYDDDNYTTANGTPVNLDDPPGASNPRNAATGIDSSTGAHRFSGKYGDFKGIDTWSYFPSEGTSTNLIITSDKSANVRGTKSVRFLEDKDSSGTVTVGDTIEYTITYTNNAPASTDANNFVIEDNLPTQLTYDSSQIVSQTSGNTIQLNTDYDGSGALTNSGTLRINDEIVIRIVATINNRNGGNPINNQANATFSTPDNPAATGSALTDANSAGVTQDNPPTEGNAFKQIDDDSQNTGNDPSNTADDEPTIINVEESPVASGSPQILLVKRITAINGVDINEFVDDSSTTEDNNSNWPDSDPSNANRNDFLRGAINGGLVVPGDELEYTIYFLSIGETDASKLKICDLIPNNTTFLPTAFNGSTPRDGGLSTGNLGIAISLDNTNFSSNPTAFLTNITDGDRGKFFAAGETPSTDCSRSNGGINDNGAVVVDILNTNNTNPDTIPTTNDNDKSYYGFIRFKVKIN</sequence>
<evidence type="ECO:0000313" key="5">
    <source>
        <dbReference type="Proteomes" id="UP000218418"/>
    </source>
</evidence>
<evidence type="ECO:0000313" key="4">
    <source>
        <dbReference type="EMBL" id="BAY82184.1"/>
    </source>
</evidence>
<evidence type="ECO:0000256" key="2">
    <source>
        <dbReference type="SAM" id="Phobius"/>
    </source>
</evidence>
<feature type="region of interest" description="Disordered" evidence="1">
    <location>
        <begin position="640"/>
        <end position="709"/>
    </location>
</feature>
<keyword evidence="2" id="KW-0812">Transmembrane</keyword>
<feature type="domain" description="DUF11" evidence="3">
    <location>
        <begin position="550"/>
        <end position="661"/>
    </location>
</feature>
<dbReference type="AlphaFoldDB" id="A0A1Z4LLX9"/>
<accession>A0A1Z4LLX9</accession>
<dbReference type="NCBIfam" id="TIGR01451">
    <property type="entry name" value="B_ant_repeat"/>
    <property type="match status" value="2"/>
</dbReference>
<feature type="compositionally biased region" description="Low complexity" evidence="1">
    <location>
        <begin position="640"/>
        <end position="652"/>
    </location>
</feature>
<name>A0A1Z4LLX9_9CYAN</name>
<keyword evidence="5" id="KW-1185">Reference proteome</keyword>
<protein>
    <recommendedName>
        <fullName evidence="3">DUF11 domain-containing protein</fullName>
    </recommendedName>
</protein>
<dbReference type="InterPro" id="IPR047589">
    <property type="entry name" value="DUF11_rpt"/>
</dbReference>
<dbReference type="OrthoDB" id="6074739at2"/>
<feature type="compositionally biased region" description="Polar residues" evidence="1">
    <location>
        <begin position="484"/>
        <end position="495"/>
    </location>
</feature>
<dbReference type="Gene3D" id="2.60.40.740">
    <property type="match status" value="1"/>
</dbReference>
<feature type="region of interest" description="Disordered" evidence="1">
    <location>
        <begin position="746"/>
        <end position="765"/>
    </location>
</feature>
<dbReference type="EMBL" id="AP018227">
    <property type="protein sequence ID" value="BAY82184.1"/>
    <property type="molecule type" value="Genomic_DNA"/>
</dbReference>
<feature type="region of interest" description="Disordered" evidence="1">
    <location>
        <begin position="470"/>
        <end position="495"/>
    </location>
</feature>
<keyword evidence="2" id="KW-0472">Membrane</keyword>
<dbReference type="NCBIfam" id="TIGR04226">
    <property type="entry name" value="RrgB_K2N_iso_D2"/>
    <property type="match status" value="1"/>
</dbReference>